<reference evidence="3 4" key="1">
    <citation type="submission" date="2024-03" db="EMBL/GenBank/DDBJ databases">
        <title>A high-quality draft genome sequence of Diaporthe vaccinii, a causative agent of upright dieback and viscid rot disease in cranberry plants.</title>
        <authorList>
            <person name="Sarrasin M."/>
            <person name="Lang B.F."/>
            <person name="Burger G."/>
        </authorList>
    </citation>
    <scope>NUCLEOTIDE SEQUENCE [LARGE SCALE GENOMIC DNA]</scope>
    <source>
        <strain evidence="3 4">IS7</strain>
    </source>
</reference>
<evidence type="ECO:0000259" key="2">
    <source>
        <dbReference type="Pfam" id="PF24883"/>
    </source>
</evidence>
<dbReference type="InterPro" id="IPR027417">
    <property type="entry name" value="P-loop_NTPase"/>
</dbReference>
<evidence type="ECO:0000313" key="4">
    <source>
        <dbReference type="Proteomes" id="UP001600888"/>
    </source>
</evidence>
<accession>A0ABR4ETJ3</accession>
<keyword evidence="1" id="KW-0677">Repeat</keyword>
<proteinExistence type="predicted"/>
<dbReference type="Pfam" id="PF24883">
    <property type="entry name" value="NPHP3_N"/>
    <property type="match status" value="1"/>
</dbReference>
<sequence>MENSNVIVAYWYFDNADSQTQNLQRLLRLVLRRISAKASPFPEAVRDLAKKHEAAGSAPGTAALIRTLKDTVAMLEEDVFLVLDAIDEYQTGNEALREEFLDLLVELGRQRLLKLHILVTSISSESDIENAFVRIQPPPASMDVEKPVSVDVEAYLATTIERYGAEKQWGSEIKTRIEMALKNDG</sequence>
<dbReference type="EMBL" id="JBAWTH010000028">
    <property type="protein sequence ID" value="KAL2285765.1"/>
    <property type="molecule type" value="Genomic_DNA"/>
</dbReference>
<name>A0ABR4ETJ3_9PEZI</name>
<feature type="domain" description="Nephrocystin 3-like N-terminal" evidence="2">
    <location>
        <begin position="3"/>
        <end position="121"/>
    </location>
</feature>
<protein>
    <recommendedName>
        <fullName evidence="2">Nephrocystin 3-like N-terminal domain-containing protein</fullName>
    </recommendedName>
</protein>
<dbReference type="PANTHER" id="PTHR10039">
    <property type="entry name" value="AMELOGENIN"/>
    <property type="match status" value="1"/>
</dbReference>
<dbReference type="Gene3D" id="3.40.50.300">
    <property type="entry name" value="P-loop containing nucleotide triphosphate hydrolases"/>
    <property type="match status" value="1"/>
</dbReference>
<gene>
    <name evidence="3" type="ORF">FJTKL_07492</name>
</gene>
<dbReference type="Proteomes" id="UP001600888">
    <property type="component" value="Unassembled WGS sequence"/>
</dbReference>
<evidence type="ECO:0000256" key="1">
    <source>
        <dbReference type="ARBA" id="ARBA00022737"/>
    </source>
</evidence>
<keyword evidence="4" id="KW-1185">Reference proteome</keyword>
<evidence type="ECO:0000313" key="3">
    <source>
        <dbReference type="EMBL" id="KAL2285765.1"/>
    </source>
</evidence>
<dbReference type="PANTHER" id="PTHR10039:SF16">
    <property type="entry name" value="GPI INOSITOL-DEACYLASE"/>
    <property type="match status" value="1"/>
</dbReference>
<comment type="caution">
    <text evidence="3">The sequence shown here is derived from an EMBL/GenBank/DDBJ whole genome shotgun (WGS) entry which is preliminary data.</text>
</comment>
<organism evidence="3 4">
    <name type="scientific">Diaporthe vaccinii</name>
    <dbReference type="NCBI Taxonomy" id="105482"/>
    <lineage>
        <taxon>Eukaryota</taxon>
        <taxon>Fungi</taxon>
        <taxon>Dikarya</taxon>
        <taxon>Ascomycota</taxon>
        <taxon>Pezizomycotina</taxon>
        <taxon>Sordariomycetes</taxon>
        <taxon>Sordariomycetidae</taxon>
        <taxon>Diaporthales</taxon>
        <taxon>Diaporthaceae</taxon>
        <taxon>Diaporthe</taxon>
        <taxon>Diaporthe eres species complex</taxon>
    </lineage>
</organism>
<dbReference type="InterPro" id="IPR056884">
    <property type="entry name" value="NPHP3-like_N"/>
</dbReference>